<evidence type="ECO:0000256" key="6">
    <source>
        <dbReference type="SAM" id="SignalP"/>
    </source>
</evidence>
<evidence type="ECO:0000256" key="5">
    <source>
        <dbReference type="SAM" id="Phobius"/>
    </source>
</evidence>
<dbReference type="Proteomes" id="UP001603857">
    <property type="component" value="Unassembled WGS sequence"/>
</dbReference>
<dbReference type="InterPro" id="IPR005828">
    <property type="entry name" value="MFS_sugar_transport-like"/>
</dbReference>
<feature type="signal peptide" evidence="6">
    <location>
        <begin position="1"/>
        <end position="31"/>
    </location>
</feature>
<proteinExistence type="predicted"/>
<evidence type="ECO:0000256" key="1">
    <source>
        <dbReference type="ARBA" id="ARBA00004370"/>
    </source>
</evidence>
<evidence type="ECO:0000256" key="3">
    <source>
        <dbReference type="ARBA" id="ARBA00022989"/>
    </source>
</evidence>
<evidence type="ECO:0000256" key="2">
    <source>
        <dbReference type="ARBA" id="ARBA00022692"/>
    </source>
</evidence>
<keyword evidence="6" id="KW-0732">Signal</keyword>
<evidence type="ECO:0000313" key="8">
    <source>
        <dbReference type="Proteomes" id="UP001603857"/>
    </source>
</evidence>
<protein>
    <submittedName>
        <fullName evidence="7">Uncharacterized protein</fullName>
    </submittedName>
</protein>
<comment type="caution">
    <text evidence="7">The sequence shown here is derived from an EMBL/GenBank/DDBJ whole genome shotgun (WGS) entry which is preliminary data.</text>
</comment>
<dbReference type="EMBL" id="JBGMDY010000009">
    <property type="protein sequence ID" value="KAL2322225.1"/>
    <property type="molecule type" value="Genomic_DNA"/>
</dbReference>
<reference evidence="7 8" key="1">
    <citation type="submission" date="2024-08" db="EMBL/GenBank/DDBJ databases">
        <title>Insights into the chromosomal genome structure of Flemingia macrophylla.</title>
        <authorList>
            <person name="Ding Y."/>
            <person name="Zhao Y."/>
            <person name="Bi W."/>
            <person name="Wu M."/>
            <person name="Zhao G."/>
            <person name="Gong Y."/>
            <person name="Li W."/>
            <person name="Zhang P."/>
        </authorList>
    </citation>
    <scope>NUCLEOTIDE SEQUENCE [LARGE SCALE GENOMIC DNA]</scope>
    <source>
        <strain evidence="7">DYQJB</strain>
        <tissue evidence="7">Leaf</tissue>
    </source>
</reference>
<feature type="chain" id="PRO_5044841899" evidence="6">
    <location>
        <begin position="32"/>
        <end position="193"/>
    </location>
</feature>
<dbReference type="Gene3D" id="1.20.1250.20">
    <property type="entry name" value="MFS general substrate transporter like domains"/>
    <property type="match status" value="1"/>
</dbReference>
<accession>A0ABD1LFA8</accession>
<dbReference type="Pfam" id="PF00083">
    <property type="entry name" value="Sugar_tr"/>
    <property type="match status" value="1"/>
</dbReference>
<gene>
    <name evidence="7" type="ORF">Fmac_026604</name>
</gene>
<dbReference type="AlphaFoldDB" id="A0ABD1LFA8"/>
<dbReference type="GO" id="GO:0016020">
    <property type="term" value="C:membrane"/>
    <property type="evidence" value="ECO:0007669"/>
    <property type="project" value="UniProtKB-SubCell"/>
</dbReference>
<keyword evidence="4 5" id="KW-0472">Membrane</keyword>
<feature type="transmembrane region" description="Helical" evidence="5">
    <location>
        <begin position="119"/>
        <end position="136"/>
    </location>
</feature>
<keyword evidence="8" id="KW-1185">Reference proteome</keyword>
<name>A0ABD1LFA8_9FABA</name>
<evidence type="ECO:0000313" key="7">
    <source>
        <dbReference type="EMBL" id="KAL2322225.1"/>
    </source>
</evidence>
<organism evidence="7 8">
    <name type="scientific">Flemingia macrophylla</name>
    <dbReference type="NCBI Taxonomy" id="520843"/>
    <lineage>
        <taxon>Eukaryota</taxon>
        <taxon>Viridiplantae</taxon>
        <taxon>Streptophyta</taxon>
        <taxon>Embryophyta</taxon>
        <taxon>Tracheophyta</taxon>
        <taxon>Spermatophyta</taxon>
        <taxon>Magnoliopsida</taxon>
        <taxon>eudicotyledons</taxon>
        <taxon>Gunneridae</taxon>
        <taxon>Pentapetalae</taxon>
        <taxon>rosids</taxon>
        <taxon>fabids</taxon>
        <taxon>Fabales</taxon>
        <taxon>Fabaceae</taxon>
        <taxon>Papilionoideae</taxon>
        <taxon>50 kb inversion clade</taxon>
        <taxon>NPAAA clade</taxon>
        <taxon>indigoferoid/millettioid clade</taxon>
        <taxon>Phaseoleae</taxon>
        <taxon>Flemingia</taxon>
    </lineage>
</organism>
<sequence length="193" mass="21094">MKPVVAPQPAPRPRHLFSLQLCLSLLPGMYSTSIGPCLDIFLHFSLMHSCSMEVKVCWVRVAEVDEEEVDVVGVGVYFKEPGLSVDVCSQSLLVNKMSCMEYFVGDGIQFPVLILHYKASFLVLGIAYDVAASALIGASNVFVLGTVLYVLSFSLGVGHVPALLLPEIFASKIKEKAIYLSLGMHWRAIDAMI</sequence>
<comment type="subcellular location">
    <subcellularLocation>
        <location evidence="1">Membrane</location>
    </subcellularLocation>
</comment>
<keyword evidence="2 5" id="KW-0812">Transmembrane</keyword>
<keyword evidence="3 5" id="KW-1133">Transmembrane helix</keyword>
<evidence type="ECO:0000256" key="4">
    <source>
        <dbReference type="ARBA" id="ARBA00023136"/>
    </source>
</evidence>
<feature type="transmembrane region" description="Helical" evidence="5">
    <location>
        <begin position="142"/>
        <end position="165"/>
    </location>
</feature>
<dbReference type="InterPro" id="IPR036259">
    <property type="entry name" value="MFS_trans_sf"/>
</dbReference>